<feature type="domain" description="SprT-like" evidence="2">
    <location>
        <begin position="13"/>
        <end position="199"/>
    </location>
</feature>
<dbReference type="GO" id="GO:0006974">
    <property type="term" value="P:DNA damage response"/>
    <property type="evidence" value="ECO:0000318"/>
    <property type="project" value="GO_Central"/>
</dbReference>
<dbReference type="OrthoDB" id="5236983at2759"/>
<reference evidence="4" key="1">
    <citation type="journal article" date="2013" name="Science">
        <title>The Amborella genome and the evolution of flowering plants.</title>
        <authorList>
            <consortium name="Amborella Genome Project"/>
        </authorList>
    </citation>
    <scope>NUCLEOTIDE SEQUENCE [LARGE SCALE GENOMIC DNA]</scope>
</reference>
<proteinExistence type="predicted"/>
<dbReference type="Proteomes" id="UP000017836">
    <property type="component" value="Unassembled WGS sequence"/>
</dbReference>
<dbReference type="GO" id="GO:0004222">
    <property type="term" value="F:metalloendopeptidase activity"/>
    <property type="evidence" value="ECO:0007669"/>
    <property type="project" value="InterPro"/>
</dbReference>
<dbReference type="PANTHER" id="PTHR21220">
    <property type="entry name" value="DNA-DEPENDENT METALLOPROTEASE SPRTN"/>
    <property type="match status" value="1"/>
</dbReference>
<dbReference type="EMBL" id="KI393527">
    <property type="protein sequence ID" value="ERN08325.1"/>
    <property type="molecule type" value="Genomic_DNA"/>
</dbReference>
<name>W1PMD9_AMBTC</name>
<feature type="region of interest" description="Disordered" evidence="1">
    <location>
        <begin position="275"/>
        <end position="298"/>
    </location>
</feature>
<evidence type="ECO:0000313" key="4">
    <source>
        <dbReference type="Proteomes" id="UP000017836"/>
    </source>
</evidence>
<dbReference type="AlphaFoldDB" id="W1PMD9"/>
<accession>W1PMD9</accession>
<feature type="compositionally biased region" description="Basic residues" evidence="1">
    <location>
        <begin position="209"/>
        <end position="219"/>
    </location>
</feature>
<feature type="region of interest" description="Disordered" evidence="1">
    <location>
        <begin position="203"/>
        <end position="233"/>
    </location>
</feature>
<gene>
    <name evidence="3" type="ORF">AMTR_s00156p00091480</name>
</gene>
<organism evidence="3 4">
    <name type="scientific">Amborella trichopoda</name>
    <dbReference type="NCBI Taxonomy" id="13333"/>
    <lineage>
        <taxon>Eukaryota</taxon>
        <taxon>Viridiplantae</taxon>
        <taxon>Streptophyta</taxon>
        <taxon>Embryophyta</taxon>
        <taxon>Tracheophyta</taxon>
        <taxon>Spermatophyta</taxon>
        <taxon>Magnoliopsida</taxon>
        <taxon>Amborellales</taxon>
        <taxon>Amborellaceae</taxon>
        <taxon>Amborella</taxon>
    </lineage>
</organism>
<dbReference type="InterPro" id="IPR006640">
    <property type="entry name" value="SprT-like_domain"/>
</dbReference>
<dbReference type="InterPro" id="IPR044245">
    <property type="entry name" value="Spartan"/>
</dbReference>
<dbReference type="GO" id="GO:0031593">
    <property type="term" value="F:polyubiquitin modification-dependent protein binding"/>
    <property type="evidence" value="ECO:0000318"/>
    <property type="project" value="GO_Central"/>
</dbReference>
<dbReference type="HOGENOM" id="CLU_040234_0_0_1"/>
<dbReference type="Gramene" id="ERN08325">
    <property type="protein sequence ID" value="ERN08325"/>
    <property type="gene ID" value="AMTR_s00156p00091480"/>
</dbReference>
<dbReference type="KEGG" id="atr:18995767"/>
<dbReference type="GO" id="GO:0003697">
    <property type="term" value="F:single-stranded DNA binding"/>
    <property type="evidence" value="ECO:0007669"/>
    <property type="project" value="InterPro"/>
</dbReference>
<dbReference type="PANTHER" id="PTHR21220:SF0">
    <property type="entry name" value="DNA-DEPENDENT METALLOPROTEASE SPRTN"/>
    <property type="match status" value="1"/>
</dbReference>
<dbReference type="eggNOG" id="KOG3931">
    <property type="taxonomic scope" value="Eukaryota"/>
</dbReference>
<dbReference type="GO" id="GO:0005634">
    <property type="term" value="C:nucleus"/>
    <property type="evidence" value="ECO:0000318"/>
    <property type="project" value="GO_Central"/>
</dbReference>
<dbReference type="OMA" id="QDEECVE"/>
<dbReference type="SMART" id="SM00731">
    <property type="entry name" value="SprT"/>
    <property type="match status" value="1"/>
</dbReference>
<keyword evidence="4" id="KW-1185">Reference proteome</keyword>
<protein>
    <recommendedName>
        <fullName evidence="2">SprT-like domain-containing protein</fullName>
    </recommendedName>
</protein>
<dbReference type="Pfam" id="PF10263">
    <property type="entry name" value="SprT-like"/>
    <property type="match status" value="1"/>
</dbReference>
<sequence length="460" mass="52012">MDLQEADILDPNPDIHALFCYYNELYFGDSLRACSVTWSSKRMTLCAGVCCFLKGGGCEIRLSEPLLKLRSSDDLKNTLLHEMIHAYLWLHTKNQDHNDHGAHFQKLMRGINSSSVDDHQRPVGGYKITIYHSFHAEVDSYRVHHWMCQSCGDLVKRAMNREPSASDCTERVSHDRSCGNAYCHWHRHKEACSGSYKKISEPLGYGIKTKPRTGKRRPRPVNMEGPPHEPTKGALYSVAKSEGKKKILNIRPQLDTIDKFYPVLTKPSTLQSTNKGDIYAPADGSKVNEATEPSSAARKKLKTIEPSCTAMKKLSDCKIELENSKNCETDFTVISKWMGWYSYERQQDEECVEPLINKRMERRRKQRLLRNTEAQKENCVGLDNHDSKRIVAVRGDINVDQVCGGGIDGTSVMSFVEQEHEKDPPQVGIVEALRRKRACSSDKFVDVGVDVLEVSDSGSD</sequence>
<evidence type="ECO:0000259" key="2">
    <source>
        <dbReference type="SMART" id="SM00731"/>
    </source>
</evidence>
<evidence type="ECO:0000256" key="1">
    <source>
        <dbReference type="SAM" id="MobiDB-lite"/>
    </source>
</evidence>
<evidence type="ECO:0000313" key="3">
    <source>
        <dbReference type="EMBL" id="ERN08325.1"/>
    </source>
</evidence>
<dbReference type="STRING" id="13333.W1PMD9"/>